<protein>
    <submittedName>
        <fullName evidence="3">PAS domain S-box-containing protein</fullName>
    </submittedName>
</protein>
<gene>
    <name evidence="2" type="ORF">BCF38_107136</name>
    <name evidence="3" type="ORF">SAMN05421539_107136</name>
</gene>
<dbReference type="Pfam" id="PF08448">
    <property type="entry name" value="PAS_4"/>
    <property type="match status" value="1"/>
</dbReference>
<keyword evidence="4" id="KW-1185">Reference proteome</keyword>
<dbReference type="Gene3D" id="3.30.450.20">
    <property type="entry name" value="PAS domain"/>
    <property type="match status" value="1"/>
</dbReference>
<reference evidence="2 4" key="2">
    <citation type="submission" date="2018-03" db="EMBL/GenBank/DDBJ databases">
        <title>Genomic Encyclopedia of Archaeal and Bacterial Type Strains, Phase II (KMG-II): from individual species to whole genera.</title>
        <authorList>
            <person name="Goeker M."/>
        </authorList>
    </citation>
    <scope>NUCLEOTIDE SEQUENCE [LARGE SCALE GENOMIC DNA]</scope>
    <source>
        <strain evidence="2 4">DSM 25227</strain>
    </source>
</reference>
<dbReference type="InterPro" id="IPR000014">
    <property type="entry name" value="PAS"/>
</dbReference>
<organism evidence="3 5">
    <name type="scientific">Jannaschia seohaensis</name>
    <dbReference type="NCBI Taxonomy" id="475081"/>
    <lineage>
        <taxon>Bacteria</taxon>
        <taxon>Pseudomonadati</taxon>
        <taxon>Pseudomonadota</taxon>
        <taxon>Alphaproteobacteria</taxon>
        <taxon>Rhodobacterales</taxon>
        <taxon>Roseobacteraceae</taxon>
        <taxon>Jannaschia</taxon>
    </lineage>
</organism>
<dbReference type="RefSeq" id="WP_109565163.1">
    <property type="nucleotide sequence ID" value="NZ_QGDJ01000007.1"/>
</dbReference>
<dbReference type="InterPro" id="IPR013656">
    <property type="entry name" value="PAS_4"/>
</dbReference>
<evidence type="ECO:0000313" key="2">
    <source>
        <dbReference type="EMBL" id="PWJ17023.1"/>
    </source>
</evidence>
<dbReference type="InterPro" id="IPR035965">
    <property type="entry name" value="PAS-like_dom_sf"/>
</dbReference>
<dbReference type="AlphaFoldDB" id="A0A2Y9AVK2"/>
<dbReference type="Proteomes" id="UP000245839">
    <property type="component" value="Unassembled WGS sequence"/>
</dbReference>
<reference evidence="3 5" key="1">
    <citation type="submission" date="2016-10" db="EMBL/GenBank/DDBJ databases">
        <authorList>
            <person name="Cai Z."/>
        </authorList>
    </citation>
    <scope>NUCLEOTIDE SEQUENCE [LARGE SCALE GENOMIC DNA]</scope>
    <source>
        <strain evidence="3 5">DSM 25227</strain>
    </source>
</reference>
<evidence type="ECO:0000259" key="1">
    <source>
        <dbReference type="PROSITE" id="PS50112"/>
    </source>
</evidence>
<sequence>MTHAQIGDGGSAGFTPRLPGTAIDAVARSTARIGLVDRDGLIATFSKRLSRDLGFDSPDDLRGLSFASLWHPADRAAVEHAFTKALRGCTQGADVDMSYVHGVERPAHVTFAPGTVGGAVLMTFDWTGPDAA</sequence>
<evidence type="ECO:0000313" key="3">
    <source>
        <dbReference type="EMBL" id="SSA48360.1"/>
    </source>
</evidence>
<dbReference type="OrthoDB" id="7659313at2"/>
<dbReference type="EMBL" id="QGDJ01000007">
    <property type="protein sequence ID" value="PWJ17023.1"/>
    <property type="molecule type" value="Genomic_DNA"/>
</dbReference>
<feature type="domain" description="PAS" evidence="1">
    <location>
        <begin position="35"/>
        <end position="89"/>
    </location>
</feature>
<proteinExistence type="predicted"/>
<dbReference type="EMBL" id="UETC01000007">
    <property type="protein sequence ID" value="SSA48360.1"/>
    <property type="molecule type" value="Genomic_DNA"/>
</dbReference>
<dbReference type="PROSITE" id="PS50112">
    <property type="entry name" value="PAS"/>
    <property type="match status" value="1"/>
</dbReference>
<evidence type="ECO:0000313" key="4">
    <source>
        <dbReference type="Proteomes" id="UP000245839"/>
    </source>
</evidence>
<dbReference type="CDD" id="cd00130">
    <property type="entry name" value="PAS"/>
    <property type="match status" value="1"/>
</dbReference>
<name>A0A2Y9AVK2_9RHOB</name>
<dbReference type="Proteomes" id="UP000251571">
    <property type="component" value="Unassembled WGS sequence"/>
</dbReference>
<dbReference type="SUPFAM" id="SSF55785">
    <property type="entry name" value="PYP-like sensor domain (PAS domain)"/>
    <property type="match status" value="1"/>
</dbReference>
<accession>A0A2Y9AVK2</accession>
<evidence type="ECO:0000313" key="5">
    <source>
        <dbReference type="Proteomes" id="UP000251571"/>
    </source>
</evidence>